<gene>
    <name evidence="2" type="ORF">BDFB_008174</name>
</gene>
<accession>A0A482VM01</accession>
<dbReference type="EMBL" id="QDEB01088377">
    <property type="protein sequence ID" value="RZC33477.1"/>
    <property type="molecule type" value="Genomic_DNA"/>
</dbReference>
<dbReference type="AlphaFoldDB" id="A0A482VM01"/>
<sequence>MEPGGVHKLNTKGIYTDTRMETPPHQTTCGRNGLWPFIRIWAAGNAKVSFYTGTVCLHHERASKAT</sequence>
<comment type="caution">
    <text evidence="2">The sequence shown here is derived from an EMBL/GenBank/DDBJ whole genome shotgun (WGS) entry which is preliminary data.</text>
</comment>
<feature type="region of interest" description="Disordered" evidence="1">
    <location>
        <begin position="1"/>
        <end position="27"/>
    </location>
</feature>
<keyword evidence="3" id="KW-1185">Reference proteome</keyword>
<dbReference type="OrthoDB" id="10287817at2759"/>
<name>A0A482VM01_ASBVE</name>
<evidence type="ECO:0000313" key="3">
    <source>
        <dbReference type="Proteomes" id="UP000292052"/>
    </source>
</evidence>
<evidence type="ECO:0000313" key="2">
    <source>
        <dbReference type="EMBL" id="RZC33477.1"/>
    </source>
</evidence>
<protein>
    <submittedName>
        <fullName evidence="2">Uncharacterized protein</fullName>
    </submittedName>
</protein>
<reference evidence="2 3" key="1">
    <citation type="submission" date="2017-03" db="EMBL/GenBank/DDBJ databases">
        <title>Genome of the blue death feigning beetle - Asbolus verrucosus.</title>
        <authorList>
            <person name="Rider S.D."/>
        </authorList>
    </citation>
    <scope>NUCLEOTIDE SEQUENCE [LARGE SCALE GENOMIC DNA]</scope>
    <source>
        <strain evidence="2">Butters</strain>
        <tissue evidence="2">Head and leg muscle</tissue>
    </source>
</reference>
<dbReference type="Proteomes" id="UP000292052">
    <property type="component" value="Unassembled WGS sequence"/>
</dbReference>
<evidence type="ECO:0000256" key="1">
    <source>
        <dbReference type="SAM" id="MobiDB-lite"/>
    </source>
</evidence>
<organism evidence="2 3">
    <name type="scientific">Asbolus verrucosus</name>
    <name type="common">Desert ironclad beetle</name>
    <dbReference type="NCBI Taxonomy" id="1661398"/>
    <lineage>
        <taxon>Eukaryota</taxon>
        <taxon>Metazoa</taxon>
        <taxon>Ecdysozoa</taxon>
        <taxon>Arthropoda</taxon>
        <taxon>Hexapoda</taxon>
        <taxon>Insecta</taxon>
        <taxon>Pterygota</taxon>
        <taxon>Neoptera</taxon>
        <taxon>Endopterygota</taxon>
        <taxon>Coleoptera</taxon>
        <taxon>Polyphaga</taxon>
        <taxon>Cucujiformia</taxon>
        <taxon>Tenebrionidae</taxon>
        <taxon>Pimeliinae</taxon>
        <taxon>Asbolus</taxon>
    </lineage>
</organism>
<proteinExistence type="predicted"/>